<sequence length="115" mass="12903">MPINTASLKQRLASLTSLNIANGSESYSGPGSPSTPKWRPFFNRRNTEDGMGTTFYGQDQIQEVMTRLIFQAGVDYESVHLSLPSITLMNEVRHQNQAHVRTLLLYTIQLKKSSS</sequence>
<dbReference type="EMBL" id="MLYV02001198">
    <property type="protein sequence ID" value="PSR72289.1"/>
    <property type="molecule type" value="Genomic_DNA"/>
</dbReference>
<proteinExistence type="predicted"/>
<keyword evidence="2" id="KW-1185">Reference proteome</keyword>
<organism evidence="1 2">
    <name type="scientific">Hermanssonia centrifuga</name>
    <dbReference type="NCBI Taxonomy" id="98765"/>
    <lineage>
        <taxon>Eukaryota</taxon>
        <taxon>Fungi</taxon>
        <taxon>Dikarya</taxon>
        <taxon>Basidiomycota</taxon>
        <taxon>Agaricomycotina</taxon>
        <taxon>Agaricomycetes</taxon>
        <taxon>Polyporales</taxon>
        <taxon>Meruliaceae</taxon>
        <taxon>Hermanssonia</taxon>
    </lineage>
</organism>
<protein>
    <submittedName>
        <fullName evidence="1">Uncharacterized protein</fullName>
    </submittedName>
</protein>
<name>A0A2R6NIU5_9APHY</name>
<comment type="caution">
    <text evidence="1">The sequence shown here is derived from an EMBL/GenBank/DDBJ whole genome shotgun (WGS) entry which is preliminary data.</text>
</comment>
<dbReference type="Proteomes" id="UP000186601">
    <property type="component" value="Unassembled WGS sequence"/>
</dbReference>
<evidence type="ECO:0000313" key="2">
    <source>
        <dbReference type="Proteomes" id="UP000186601"/>
    </source>
</evidence>
<dbReference type="OrthoDB" id="3047136at2759"/>
<reference evidence="1 2" key="1">
    <citation type="submission" date="2018-02" db="EMBL/GenBank/DDBJ databases">
        <title>Genome sequence of the basidiomycete white-rot fungus Phlebia centrifuga.</title>
        <authorList>
            <person name="Granchi Z."/>
            <person name="Peng M."/>
            <person name="de Vries R.P."/>
            <person name="Hilden K."/>
            <person name="Makela M.R."/>
            <person name="Grigoriev I."/>
            <person name="Riley R."/>
        </authorList>
    </citation>
    <scope>NUCLEOTIDE SEQUENCE [LARGE SCALE GENOMIC DNA]</scope>
    <source>
        <strain evidence="1 2">FBCC195</strain>
    </source>
</reference>
<dbReference type="AlphaFoldDB" id="A0A2R6NIU5"/>
<gene>
    <name evidence="1" type="ORF">PHLCEN_2v11881</name>
</gene>
<evidence type="ECO:0000313" key="1">
    <source>
        <dbReference type="EMBL" id="PSR72289.1"/>
    </source>
</evidence>
<accession>A0A2R6NIU5</accession>